<evidence type="ECO:0000313" key="3">
    <source>
        <dbReference type="Proteomes" id="UP000235672"/>
    </source>
</evidence>
<sequence>MTLLGSDTRWGNDLVVPGPKFDGKALTLGGFHLETIREVGEEMAHYAPGTPEFTRTGACDQGVVSYKFSVFKLWYAKYGSNRLRELDETYFEKIDTMEEWGSPRLVTEGQIQHYESKMKEICLGRKFFTTAEDHSSFGLVGSCCVYALGVLKQYNNGELEGPQERNDPRKTPSEVSKTLQPSG</sequence>
<accession>A0A2J6PG60</accession>
<gene>
    <name evidence="2" type="ORF">NA56DRAFT_712493</name>
</gene>
<evidence type="ECO:0000313" key="2">
    <source>
        <dbReference type="EMBL" id="PMD13031.1"/>
    </source>
</evidence>
<feature type="compositionally biased region" description="Basic and acidic residues" evidence="1">
    <location>
        <begin position="162"/>
        <end position="172"/>
    </location>
</feature>
<organism evidence="2 3">
    <name type="scientific">Hyaloscypha hepaticicola</name>
    <dbReference type="NCBI Taxonomy" id="2082293"/>
    <lineage>
        <taxon>Eukaryota</taxon>
        <taxon>Fungi</taxon>
        <taxon>Dikarya</taxon>
        <taxon>Ascomycota</taxon>
        <taxon>Pezizomycotina</taxon>
        <taxon>Leotiomycetes</taxon>
        <taxon>Helotiales</taxon>
        <taxon>Hyaloscyphaceae</taxon>
        <taxon>Hyaloscypha</taxon>
    </lineage>
</organism>
<name>A0A2J6PG60_9HELO</name>
<dbReference type="EMBL" id="KZ613537">
    <property type="protein sequence ID" value="PMD13031.1"/>
    <property type="molecule type" value="Genomic_DNA"/>
</dbReference>
<evidence type="ECO:0000256" key="1">
    <source>
        <dbReference type="SAM" id="MobiDB-lite"/>
    </source>
</evidence>
<proteinExistence type="predicted"/>
<reference evidence="2 3" key="1">
    <citation type="submission" date="2016-05" db="EMBL/GenBank/DDBJ databases">
        <title>A degradative enzymes factory behind the ericoid mycorrhizal symbiosis.</title>
        <authorList>
            <consortium name="DOE Joint Genome Institute"/>
            <person name="Martino E."/>
            <person name="Morin E."/>
            <person name="Grelet G."/>
            <person name="Kuo A."/>
            <person name="Kohler A."/>
            <person name="Daghino S."/>
            <person name="Barry K."/>
            <person name="Choi C."/>
            <person name="Cichocki N."/>
            <person name="Clum A."/>
            <person name="Copeland A."/>
            <person name="Hainaut M."/>
            <person name="Haridas S."/>
            <person name="Labutti K."/>
            <person name="Lindquist E."/>
            <person name="Lipzen A."/>
            <person name="Khouja H.-R."/>
            <person name="Murat C."/>
            <person name="Ohm R."/>
            <person name="Olson A."/>
            <person name="Spatafora J."/>
            <person name="Veneault-Fourrey C."/>
            <person name="Henrissat B."/>
            <person name="Grigoriev I."/>
            <person name="Martin F."/>
            <person name="Perotto S."/>
        </authorList>
    </citation>
    <scope>NUCLEOTIDE SEQUENCE [LARGE SCALE GENOMIC DNA]</scope>
    <source>
        <strain evidence="2 3">UAMH 7357</strain>
    </source>
</reference>
<dbReference type="AlphaFoldDB" id="A0A2J6PG60"/>
<keyword evidence="3" id="KW-1185">Reference proteome</keyword>
<protein>
    <submittedName>
        <fullName evidence="2">Uncharacterized protein</fullName>
    </submittedName>
</protein>
<feature type="region of interest" description="Disordered" evidence="1">
    <location>
        <begin position="158"/>
        <end position="183"/>
    </location>
</feature>
<dbReference type="Proteomes" id="UP000235672">
    <property type="component" value="Unassembled WGS sequence"/>
</dbReference>
<feature type="compositionally biased region" description="Polar residues" evidence="1">
    <location>
        <begin position="173"/>
        <end position="183"/>
    </location>
</feature>